<dbReference type="Pfam" id="PF00628">
    <property type="entry name" value="PHD"/>
    <property type="match status" value="1"/>
</dbReference>
<organism evidence="8 9">
    <name type="scientific">Citrus x changshan-huyou</name>
    <dbReference type="NCBI Taxonomy" id="2935761"/>
    <lineage>
        <taxon>Eukaryota</taxon>
        <taxon>Viridiplantae</taxon>
        <taxon>Streptophyta</taxon>
        <taxon>Embryophyta</taxon>
        <taxon>Tracheophyta</taxon>
        <taxon>Spermatophyta</taxon>
        <taxon>Magnoliopsida</taxon>
        <taxon>eudicotyledons</taxon>
        <taxon>Gunneridae</taxon>
        <taxon>Pentapetalae</taxon>
        <taxon>rosids</taxon>
        <taxon>malvids</taxon>
        <taxon>Sapindales</taxon>
        <taxon>Rutaceae</taxon>
        <taxon>Aurantioideae</taxon>
        <taxon>Citrus</taxon>
    </lineage>
</organism>
<keyword evidence="2" id="KW-0479">Metal-binding</keyword>
<evidence type="ECO:0000313" key="9">
    <source>
        <dbReference type="Proteomes" id="UP001428341"/>
    </source>
</evidence>
<gene>
    <name evidence="8" type="ORF">WN944_016857</name>
</gene>
<keyword evidence="4" id="KW-0862">Zinc</keyword>
<keyword evidence="9" id="KW-1185">Reference proteome</keyword>
<feature type="region of interest" description="Disordered" evidence="6">
    <location>
        <begin position="252"/>
        <end position="412"/>
    </location>
</feature>
<dbReference type="SUPFAM" id="SSF57903">
    <property type="entry name" value="FYVE/PHD zinc finger"/>
    <property type="match status" value="1"/>
</dbReference>
<accession>A0AAP0QN91</accession>
<evidence type="ECO:0000256" key="1">
    <source>
        <dbReference type="ARBA" id="ARBA00004123"/>
    </source>
</evidence>
<dbReference type="InterPro" id="IPR016181">
    <property type="entry name" value="Acyl_CoA_acyltransferase"/>
</dbReference>
<evidence type="ECO:0000256" key="5">
    <source>
        <dbReference type="ARBA" id="ARBA00023242"/>
    </source>
</evidence>
<evidence type="ECO:0000256" key="4">
    <source>
        <dbReference type="ARBA" id="ARBA00022833"/>
    </source>
</evidence>
<feature type="region of interest" description="Disordered" evidence="6">
    <location>
        <begin position="195"/>
        <end position="219"/>
    </location>
</feature>
<dbReference type="GO" id="GO:0005634">
    <property type="term" value="C:nucleus"/>
    <property type="evidence" value="ECO:0007669"/>
    <property type="project" value="UniProtKB-SubCell"/>
</dbReference>
<dbReference type="GO" id="GO:0006357">
    <property type="term" value="P:regulation of transcription by RNA polymerase II"/>
    <property type="evidence" value="ECO:0007669"/>
    <property type="project" value="TreeGrafter"/>
</dbReference>
<comment type="subcellular location">
    <subcellularLocation>
        <location evidence="1">Nucleus</location>
    </subcellularLocation>
</comment>
<dbReference type="SUPFAM" id="SSF55729">
    <property type="entry name" value="Acyl-CoA N-acyltransferases (Nat)"/>
    <property type="match status" value="1"/>
</dbReference>
<feature type="region of interest" description="Disordered" evidence="6">
    <location>
        <begin position="19"/>
        <end position="80"/>
    </location>
</feature>
<dbReference type="InterPro" id="IPR042163">
    <property type="entry name" value="PHF12"/>
</dbReference>
<dbReference type="GO" id="GO:0003677">
    <property type="term" value="F:DNA binding"/>
    <property type="evidence" value="ECO:0007669"/>
    <property type="project" value="InterPro"/>
</dbReference>
<dbReference type="InterPro" id="IPR001965">
    <property type="entry name" value="Znf_PHD"/>
</dbReference>
<feature type="compositionally biased region" description="Basic and acidic residues" evidence="6">
    <location>
        <begin position="53"/>
        <end position="66"/>
    </location>
</feature>
<feature type="compositionally biased region" description="Basic and acidic residues" evidence="6">
    <location>
        <begin position="366"/>
        <end position="376"/>
    </location>
</feature>
<feature type="region of interest" description="Disordered" evidence="6">
    <location>
        <begin position="1280"/>
        <end position="1310"/>
    </location>
</feature>
<feature type="compositionally biased region" description="Basic and acidic residues" evidence="6">
    <location>
        <begin position="258"/>
        <end position="274"/>
    </location>
</feature>
<dbReference type="Pfam" id="PF23209">
    <property type="entry name" value="IDM1_C"/>
    <property type="match status" value="1"/>
</dbReference>
<evidence type="ECO:0000256" key="2">
    <source>
        <dbReference type="ARBA" id="ARBA00022723"/>
    </source>
</evidence>
<dbReference type="GO" id="GO:0008270">
    <property type="term" value="F:zinc ion binding"/>
    <property type="evidence" value="ECO:0007669"/>
    <property type="project" value="UniProtKB-KW"/>
</dbReference>
<dbReference type="InterPro" id="IPR017956">
    <property type="entry name" value="AT_hook_DNA-bd_motif"/>
</dbReference>
<feature type="region of interest" description="Disordered" evidence="6">
    <location>
        <begin position="1238"/>
        <end position="1262"/>
    </location>
</feature>
<dbReference type="SMART" id="SM00384">
    <property type="entry name" value="AT_hook"/>
    <property type="match status" value="5"/>
</dbReference>
<feature type="region of interest" description="Disordered" evidence="6">
    <location>
        <begin position="1451"/>
        <end position="1473"/>
    </location>
</feature>
<dbReference type="SMART" id="SM00249">
    <property type="entry name" value="PHD"/>
    <property type="match status" value="1"/>
</dbReference>
<dbReference type="Pfam" id="PF22970">
    <property type="entry name" value="DUF7028"/>
    <property type="match status" value="1"/>
</dbReference>
<dbReference type="InterPro" id="IPR011011">
    <property type="entry name" value="Znf_FYVE_PHD"/>
</dbReference>
<dbReference type="Proteomes" id="UP001428341">
    <property type="component" value="Unassembled WGS sequence"/>
</dbReference>
<dbReference type="PANTHER" id="PTHR46309:SF1">
    <property type="entry name" value="PHD FINGER PROTEIN 12"/>
    <property type="match status" value="1"/>
</dbReference>
<evidence type="ECO:0000313" key="8">
    <source>
        <dbReference type="EMBL" id="KAK9201651.1"/>
    </source>
</evidence>
<dbReference type="Pfam" id="PF16135">
    <property type="entry name" value="TDBD"/>
    <property type="match status" value="1"/>
</dbReference>
<feature type="region of interest" description="Disordered" evidence="6">
    <location>
        <begin position="599"/>
        <end position="674"/>
    </location>
</feature>
<feature type="compositionally biased region" description="Basic and acidic residues" evidence="6">
    <location>
        <begin position="1188"/>
        <end position="1205"/>
    </location>
</feature>
<keyword evidence="5" id="KW-0539">Nucleus</keyword>
<dbReference type="InterPro" id="IPR019787">
    <property type="entry name" value="Znf_PHD-finger"/>
</dbReference>
<name>A0AAP0QN91_9ROSI</name>
<dbReference type="InterPro" id="IPR032308">
    <property type="entry name" value="TDBD"/>
</dbReference>
<feature type="compositionally biased region" description="Polar residues" evidence="6">
    <location>
        <begin position="1280"/>
        <end position="1293"/>
    </location>
</feature>
<feature type="compositionally biased region" description="Acidic residues" evidence="6">
    <location>
        <begin position="1296"/>
        <end position="1306"/>
    </location>
</feature>
<evidence type="ECO:0000259" key="7">
    <source>
        <dbReference type="SMART" id="SM00249"/>
    </source>
</evidence>
<feature type="compositionally biased region" description="Basic and acidic residues" evidence="6">
    <location>
        <begin position="386"/>
        <end position="396"/>
    </location>
</feature>
<feature type="domain" description="Zinc finger PHD-type" evidence="7">
    <location>
        <begin position="813"/>
        <end position="880"/>
    </location>
</feature>
<keyword evidence="3" id="KW-0863">Zinc-finger</keyword>
<dbReference type="EMBL" id="JBCGBO010000005">
    <property type="protein sequence ID" value="KAK9201651.1"/>
    <property type="molecule type" value="Genomic_DNA"/>
</dbReference>
<feature type="compositionally biased region" description="Basic residues" evidence="6">
    <location>
        <begin position="301"/>
        <end position="313"/>
    </location>
</feature>
<dbReference type="InterPro" id="IPR056511">
    <property type="entry name" value="IDM1_C"/>
</dbReference>
<evidence type="ECO:0000256" key="3">
    <source>
        <dbReference type="ARBA" id="ARBA00022771"/>
    </source>
</evidence>
<dbReference type="Gene3D" id="3.30.40.10">
    <property type="entry name" value="Zinc/RING finger domain, C3HC4 (zinc finger)"/>
    <property type="match status" value="1"/>
</dbReference>
<evidence type="ECO:0000256" key="6">
    <source>
        <dbReference type="SAM" id="MobiDB-lite"/>
    </source>
</evidence>
<feature type="compositionally biased region" description="Basic and acidic residues" evidence="6">
    <location>
        <begin position="19"/>
        <end position="33"/>
    </location>
</feature>
<dbReference type="InterPro" id="IPR054292">
    <property type="entry name" value="DUF7028"/>
</dbReference>
<comment type="caution">
    <text evidence="8">The sequence shown here is derived from an EMBL/GenBank/DDBJ whole genome shotgun (WGS) entry which is preliminary data.</text>
</comment>
<protein>
    <recommendedName>
        <fullName evidence="7">Zinc finger PHD-type domain-containing protein</fullName>
    </recommendedName>
</protein>
<feature type="region of interest" description="Disordered" evidence="6">
    <location>
        <begin position="1185"/>
        <end position="1205"/>
    </location>
</feature>
<proteinExistence type="predicted"/>
<reference evidence="8 9" key="1">
    <citation type="submission" date="2024-05" db="EMBL/GenBank/DDBJ databases">
        <title>Haplotype-resolved chromosome-level genome assembly of Huyou (Citrus changshanensis).</title>
        <authorList>
            <person name="Miao C."/>
            <person name="Chen W."/>
            <person name="Wu Y."/>
            <person name="Wang L."/>
            <person name="Zhao S."/>
            <person name="Grierson D."/>
            <person name="Xu C."/>
            <person name="Chen K."/>
        </authorList>
    </citation>
    <scope>NUCLEOTIDE SEQUENCE [LARGE SCALE GENOMIC DNA]</scope>
    <source>
        <strain evidence="8">01-14</strain>
        <tissue evidence="8">Leaf</tissue>
    </source>
</reference>
<sequence>MREGLRSGDIPVKAEVELMSERENEVNDEKKNLFDLNDETTEKEDSGSTSLKETMEIKEIDEKASDECGETGLGENERNSSRVDCVVKEDGKVKNAGTGFWSGLGIKSGNDKESNKIEIEEKDRNTGCDGSENERGFDVHVEGLRSGSISVKPEDKFILGPESEVIDKKRILFDLNDEIIPFMDFGPDSVKENIKTKENDAPINDECGETGLDENKRKRSRVYGEELGEDVVVKKRLKEDITAKNVGRVLRSRLGIKRGSEKESNQAEIEERGSNRVFDGSENERDVDMQMEVSNETNGAKGRKKVKRKRGRPPKMLENDESEGEQTKISKVKPGRPPKLNKIDESCEQRRKKVKDKRGRPRHKTHESGESDGEQRKRLKNKLGRPRKDGSDDRGSKRLKKKRGRPPKLQGINEVLKGKVGKGKKVNGIRKSQRHTLAVGLKRDVPTYGSIPEKRHGGTEFNAQRFAPDKKNSCAETGEAISRQTMKTVNQREKKCLETHQDETLSKHGAKQLLRDRIVELLLAAGWKIEYRPRNGREYCDAVYVNPEGKTHWSITLAYSVLKNHYEQEGGSSDTSKTGFTFTPIPEDELSILKKVINKSRSDRNKKKKGKNLGTDGEIVTKKKKKKGKTNSAASPHGKSQKRGIKGKPSVSEGGTSHNGMSIPARRHKLQETQQRKRCALLVRNSVEGEESNGDGFVAYDGKWTILAWMIDTGTVPLNEKVQYWNQRKTRVMLQGHIARDGIRCDCCSEIFTISKFDTHSKSKLCHPFQNLYLESGSSLLQCILDSWNKQDESKRKGFHFVNFDGEDPNDDTCGICGDGGDLICCDGCPSTFHQNCLDIKFNLRTFLVWWRTEVILKSELKFLSSGSGTLFFWSKSFCCTDTFPVSSGVLRSFLLESGIVYIVRANFVGELMRVHAMWMIRMTLLYQRYKYAVCARKNLSSVVDHQSCSQTDGAVQYEPNSLSFCGKKCQEIFERLEKLLGVKHDLEGGYTWSLVHRFDVSTDLSLSDVCQKVECNARLAVALSVMDECFLPLPDHRSGINLIHNILYNFGSNFKRLNYKGFFTAILERDDEIISAASIRIHGKELAEMPFIGTRHMYRRQGMCRRLLTGIESALCSLNVEKLIIPAISELRETWTSVFGFQPLEVSSKQKMRNMSLLVFPGVDMLQKPMMKNQFPRENMISAKGLRSSELENPRTADEVGKNSDEKYSAGFDLNVCINAAAPHVCKIHDKSAPGESTLQFPNGSTHDASGLTSQTVNFPESTTDTNCIDQLGVTSNDLQANDKSAVNTLGSPSDADEQTEDTDDPNASSLAVKSIASEVQIEYGSAKQSLNSCDEASAQQSAEIIKHQSLGFLSELNVSSENVVAHDSVSIDCRPLDANVIIDQDHQQLPVIGCISESGERKLETDKVKSDSVFSQISSVVAGDMKQALTESIKANHILRETIITSSCNADQASPSAPQRAQNDDCINSSRRANGLDEHDIVLSPINTDCHSPCVPFSDAPNKPDFPPCMSNGLCLSEDEMMSCKACVDDGPNLKDKPGSVGGSQICDAGFQVRIESSEHPESDSQVHLAGVTNTNCNCEPLCNLSPGSGVALHCASGGGNSHGTPEVMVLSNKAS</sequence>
<dbReference type="PANTHER" id="PTHR46309">
    <property type="entry name" value="PHD FINGER PROTEIN 12"/>
    <property type="match status" value="1"/>
</dbReference>
<feature type="compositionally biased region" description="Basic residues" evidence="6">
    <location>
        <begin position="350"/>
        <end position="365"/>
    </location>
</feature>
<feature type="compositionally biased region" description="Basic residues" evidence="6">
    <location>
        <begin position="397"/>
        <end position="406"/>
    </location>
</feature>
<dbReference type="GO" id="GO:0003714">
    <property type="term" value="F:transcription corepressor activity"/>
    <property type="evidence" value="ECO:0007669"/>
    <property type="project" value="InterPro"/>
</dbReference>
<dbReference type="InterPro" id="IPR013083">
    <property type="entry name" value="Znf_RING/FYVE/PHD"/>
</dbReference>